<dbReference type="PANTHER" id="PTHR15629">
    <property type="entry name" value="SH3YL1 PROTEIN"/>
    <property type="match status" value="1"/>
</dbReference>
<feature type="transmembrane region" description="Helical" evidence="2">
    <location>
        <begin position="1310"/>
        <end position="1331"/>
    </location>
</feature>
<keyword evidence="2" id="KW-1133">Transmembrane helix</keyword>
<feature type="region of interest" description="Disordered" evidence="1">
    <location>
        <begin position="168"/>
        <end position="189"/>
    </location>
</feature>
<dbReference type="EMBL" id="JALLPB020000304">
    <property type="protein sequence ID" value="KAL3810760.1"/>
    <property type="molecule type" value="Genomic_DNA"/>
</dbReference>
<reference evidence="4 5" key="1">
    <citation type="submission" date="2024-10" db="EMBL/GenBank/DDBJ databases">
        <title>Updated reference genomes for cyclostephanoid diatoms.</title>
        <authorList>
            <person name="Roberts W.R."/>
            <person name="Alverson A.J."/>
        </authorList>
    </citation>
    <scope>NUCLEOTIDE SEQUENCE [LARGE SCALE GENOMIC DNA]</scope>
    <source>
        <strain evidence="4 5">AJA228-03</strain>
    </source>
</reference>
<name>A0ABD3RCN6_9STRA</name>
<feature type="compositionally biased region" description="Low complexity" evidence="1">
    <location>
        <begin position="1350"/>
        <end position="1365"/>
    </location>
</feature>
<keyword evidence="2" id="KW-0812">Transmembrane</keyword>
<evidence type="ECO:0000313" key="5">
    <source>
        <dbReference type="Proteomes" id="UP001530377"/>
    </source>
</evidence>
<keyword evidence="2" id="KW-0472">Membrane</keyword>
<accession>A0ABD3RCN6</accession>
<feature type="compositionally biased region" description="Basic and acidic residues" evidence="1">
    <location>
        <begin position="1076"/>
        <end position="1087"/>
    </location>
</feature>
<feature type="domain" description="Ysc84 actin-binding" evidence="3">
    <location>
        <begin position="602"/>
        <end position="754"/>
    </location>
</feature>
<proteinExistence type="predicted"/>
<feature type="compositionally biased region" description="Polar residues" evidence="1">
    <location>
        <begin position="1416"/>
        <end position="1433"/>
    </location>
</feature>
<evidence type="ECO:0000259" key="3">
    <source>
        <dbReference type="Pfam" id="PF04366"/>
    </source>
</evidence>
<feature type="region of interest" description="Disordered" evidence="1">
    <location>
        <begin position="362"/>
        <end position="418"/>
    </location>
</feature>
<feature type="region of interest" description="Disordered" evidence="1">
    <location>
        <begin position="1343"/>
        <end position="1457"/>
    </location>
</feature>
<dbReference type="Proteomes" id="UP001530377">
    <property type="component" value="Unassembled WGS sequence"/>
</dbReference>
<evidence type="ECO:0000256" key="2">
    <source>
        <dbReference type="SAM" id="Phobius"/>
    </source>
</evidence>
<feature type="region of interest" description="Disordered" evidence="1">
    <location>
        <begin position="999"/>
        <end position="1113"/>
    </location>
</feature>
<feature type="compositionally biased region" description="Basic and acidic residues" evidence="1">
    <location>
        <begin position="1030"/>
        <end position="1048"/>
    </location>
</feature>
<evidence type="ECO:0000313" key="4">
    <source>
        <dbReference type="EMBL" id="KAL3810760.1"/>
    </source>
</evidence>
<organism evidence="4 5">
    <name type="scientific">Cyclostephanos tholiformis</name>
    <dbReference type="NCBI Taxonomy" id="382380"/>
    <lineage>
        <taxon>Eukaryota</taxon>
        <taxon>Sar</taxon>
        <taxon>Stramenopiles</taxon>
        <taxon>Ochrophyta</taxon>
        <taxon>Bacillariophyta</taxon>
        <taxon>Coscinodiscophyceae</taxon>
        <taxon>Thalassiosirophycidae</taxon>
        <taxon>Stephanodiscales</taxon>
        <taxon>Stephanodiscaceae</taxon>
        <taxon>Cyclostephanos</taxon>
    </lineage>
</organism>
<keyword evidence="5" id="KW-1185">Reference proteome</keyword>
<feature type="compositionally biased region" description="Polar residues" evidence="1">
    <location>
        <begin position="1088"/>
        <end position="1105"/>
    </location>
</feature>
<dbReference type="PANTHER" id="PTHR15629:SF2">
    <property type="entry name" value="SH3 DOMAIN-CONTAINING YSC84-LIKE PROTEIN 1"/>
    <property type="match status" value="1"/>
</dbReference>
<dbReference type="InterPro" id="IPR051702">
    <property type="entry name" value="SH3_domain_YSC84-like"/>
</dbReference>
<sequence length="1509" mass="162482">MAVEDYSCSSTGVVMSSFLSRMANEASAAIADAYGHVVYGDDAGTSARVVWVVHPTRVPVTDVAGGGVGGGGNGDAMTATGTVVGSDHQPRDVVGHASSSNVGPASPPTFTEKFDLGLTFLEINGRAYVRTVDIGSSAELAGIQPRDCVQFACVVGGPHFEDILPRSGNYGNDGVGAGRRRGDGGRGGGEGTEVALLDECATKFALDCERRGMRTGHDELRDLFAGCTLPPRGGGDRSVVVDGGVGTGARADPRTPRSRAGMGVGPDRAAALVGGGGRGLGCHSAQDDDFTIGSNSLLLAADSSIGGMFENTDRNKSRPNNHVVSSRRIPAPDVAARHVSLNVTNAARLAAVRCFEGESFDGEDASDYDRGGPRVAGGGKGGSRSRNSNNHPILDTPATPIRGDRMMYPSSTSSPRRSVVNGGGGAFGDDGVVVEQSLWPVVIVFRRTVQRRRLLSSSGNDWGSPRLSLKGSLFGIPSFRMDDECDRAASLIRQLASSGIGGQNPAGGGANVPLNIFCQGHDVNDEGGDIASHAPTVSPDGKGSEDIEASTIRGMIESAVGLGFVRLSKVVVGVSLQGGSGILISRLRDRTWSAPSAIGVLGLGVGLQFGLEVCDFMFIIQTTEGMVHFKQGGNFVVGGNIGAAVANCGREAYGAASLGICMGAMPLDDQIEPTNKAEGYDRFDVRSAPMVAYAKSQGLYFGVSVDGLKFFTRNDINSRAYKFSMLSEIPAKDILDGLVLPPPEAEDLYSALHSVEHVNELIELPRPPDMLRRDSMNDWRFDRSIAAVNGEIVDSNDRKAGKHPLFSFLSTLNREEAAKFAQFETKFKKFLYCGVCIYHLMPNSTTTRNGMTRREKRTLWLMLPDVGSLRLGFLSKAQDNGSDISMDDNTVTSSVASSRGDGNVTRTEAVNVKLSRKYSVSLTDITTLSQDPNTSVRLSPDDATEHLRVLAINDVTGKSILFLAQSSREAELLFCGLKLLLECETARLSVRGGVPLNKLGGKLGKGALSPASARGTLTSRGSRRSVGEVNVDRNAPRRAKEDLDDRSKYSSFGEPGTSSDESVSDNENRSFNNEFDMEKHIDPHQVPDNKNWSQLHGRNHTSQVASGAVSPRKEPQNHMYELGKAICTDIVTNISLPVPLALCRLLFLDSLSPVNKSWETIRLDTDYSHGEWVFPPGSVREFEKDSSSEYKIVSRGSMMGAKRTISYNRKRNGALVRLSETILVEQDDLTASLVIVIKDEMPRRGFQATTYLQLRSFGNQSCEARVVTEIRPVGKNLSNQEAVHKAFILVLDEMKKRYGVEERGNKKDAISLSILLYVIYFFASGLLAVFLDVCNNLSGYGPLPTSPKNPSQSRMSQTSSHSPTSKPCSFTSFRDVHHRNQVENSTAHRLPSRSRSPSSRANAAATPPIIIHERPSTPSLRTIESKANSSPKRPSQLDINGKFDDFSNFGSAPRNPVTVEVKPLPKIRLDLLPVPREEDEEEDNSISAVNVKQKRKSKHSRHRHRSSRT</sequence>
<feature type="region of interest" description="Disordered" evidence="1">
    <location>
        <begin position="244"/>
        <end position="265"/>
    </location>
</feature>
<feature type="compositionally biased region" description="Low complexity" evidence="1">
    <location>
        <begin position="1393"/>
        <end position="1408"/>
    </location>
</feature>
<gene>
    <name evidence="4" type="ORF">ACHAXA_001585</name>
</gene>
<feature type="region of interest" description="Disordered" evidence="1">
    <location>
        <begin position="1473"/>
        <end position="1509"/>
    </location>
</feature>
<protein>
    <recommendedName>
        <fullName evidence="3">Ysc84 actin-binding domain-containing protein</fullName>
    </recommendedName>
</protein>
<dbReference type="InterPro" id="IPR007461">
    <property type="entry name" value="Ysc84_actin-binding"/>
</dbReference>
<feature type="compositionally biased region" description="Basic residues" evidence="1">
    <location>
        <begin position="1492"/>
        <end position="1509"/>
    </location>
</feature>
<evidence type="ECO:0000256" key="1">
    <source>
        <dbReference type="SAM" id="MobiDB-lite"/>
    </source>
</evidence>
<feature type="compositionally biased region" description="Low complexity" evidence="1">
    <location>
        <begin position="409"/>
        <end position="418"/>
    </location>
</feature>
<comment type="caution">
    <text evidence="4">The sequence shown here is derived from an EMBL/GenBank/DDBJ whole genome shotgun (WGS) entry which is preliminary data.</text>
</comment>
<dbReference type="Pfam" id="PF04366">
    <property type="entry name" value="Ysc84"/>
    <property type="match status" value="1"/>
</dbReference>